<evidence type="ECO:0000256" key="5">
    <source>
        <dbReference type="RuleBase" id="RU004187"/>
    </source>
</evidence>
<comment type="caution">
    <text evidence="6">The sequence shown here is derived from an EMBL/GenBank/DDBJ whole genome shotgun (WGS) entry which is preliminary data.</text>
</comment>
<dbReference type="RefSeq" id="WP_390246137.1">
    <property type="nucleotide sequence ID" value="NZ_JBHTAB010000009.1"/>
</dbReference>
<dbReference type="AlphaFoldDB" id="A0ABD5XIS2"/>
<reference evidence="6 7" key="1">
    <citation type="journal article" date="2019" name="Int. J. Syst. Evol. Microbiol.">
        <title>The Global Catalogue of Microorganisms (GCM) 10K type strain sequencing project: providing services to taxonomists for standard genome sequencing and annotation.</title>
        <authorList>
            <consortium name="The Broad Institute Genomics Platform"/>
            <consortium name="The Broad Institute Genome Sequencing Center for Infectious Disease"/>
            <person name="Wu L."/>
            <person name="Ma J."/>
        </authorList>
    </citation>
    <scope>NUCLEOTIDE SEQUENCE [LARGE SCALE GENOMIC DNA]</scope>
    <source>
        <strain evidence="6 7">DSM 26526</strain>
    </source>
</reference>
<dbReference type="SUPFAM" id="SSF54849">
    <property type="entry name" value="GroEL-intermediate domain like"/>
    <property type="match status" value="1"/>
</dbReference>
<dbReference type="Pfam" id="PF00118">
    <property type="entry name" value="Cpn60_TCP1"/>
    <property type="match status" value="1"/>
</dbReference>
<dbReference type="Gene3D" id="3.50.7.10">
    <property type="entry name" value="GroEL"/>
    <property type="match status" value="1"/>
</dbReference>
<keyword evidence="2 5" id="KW-0547">Nucleotide-binding</keyword>
<dbReference type="GO" id="GO:0005524">
    <property type="term" value="F:ATP binding"/>
    <property type="evidence" value="ECO:0007669"/>
    <property type="project" value="UniProtKB-KW"/>
</dbReference>
<dbReference type="InterPro" id="IPR002423">
    <property type="entry name" value="Cpn60/GroEL/TCP-1"/>
</dbReference>
<evidence type="ECO:0000313" key="7">
    <source>
        <dbReference type="Proteomes" id="UP001596460"/>
    </source>
</evidence>
<comment type="similarity">
    <text evidence="1 5">Belongs to the TCP-1 chaperonin family.</text>
</comment>
<evidence type="ECO:0000313" key="6">
    <source>
        <dbReference type="EMBL" id="MFC7130674.1"/>
    </source>
</evidence>
<proteinExistence type="inferred from homology"/>
<evidence type="ECO:0000256" key="3">
    <source>
        <dbReference type="ARBA" id="ARBA00022840"/>
    </source>
</evidence>
<organism evidence="6 7">
    <name type="scientific">Haloferax chudinovii</name>
    <dbReference type="NCBI Taxonomy" id="1109010"/>
    <lineage>
        <taxon>Archaea</taxon>
        <taxon>Methanobacteriati</taxon>
        <taxon>Methanobacteriota</taxon>
        <taxon>Stenosarchaea group</taxon>
        <taxon>Halobacteria</taxon>
        <taxon>Halobacteriales</taxon>
        <taxon>Haloferacaceae</taxon>
        <taxon>Haloferax</taxon>
    </lineage>
</organism>
<dbReference type="InterPro" id="IPR027410">
    <property type="entry name" value="TCP-1-like_intermed_sf"/>
</dbReference>
<dbReference type="InterPro" id="IPR027409">
    <property type="entry name" value="GroEL-like_apical_dom_sf"/>
</dbReference>
<protein>
    <submittedName>
        <fullName evidence="6">TCP-1/cpn60 chaperonin family protein</fullName>
    </submittedName>
</protein>
<dbReference type="InterPro" id="IPR027413">
    <property type="entry name" value="GROEL-like_equatorial_sf"/>
</dbReference>
<dbReference type="SUPFAM" id="SSF52029">
    <property type="entry name" value="GroEL apical domain-like"/>
    <property type="match status" value="1"/>
</dbReference>
<keyword evidence="3 5" id="KW-0067">ATP-binding</keyword>
<keyword evidence="7" id="KW-1185">Reference proteome</keyword>
<name>A0ABD5XIS2_9EURY</name>
<sequence>MAHNTNAETGDWLARDEAARAYVVGATRAVESLLASTYGPRGSTSLVQTVDGQQVPETVVTADAGRLLDAIERGDGFVHPIAALFVDGLDSVRRGLRDGTTTAALLAAGLLAEGARLAESGLHEGTLTVGYAMAANRAGEVLDDLARPITATDRDRLREVAETAMTTDLSSSRRDAYADVVSTAVAELAGSTEDQWFDTDDISVRTRAGDGVTLVRGHVIRRRPGAHETSEKSRLSFDWTPSVDGVLADARIAVLERDIDVEGTATSFGNGEGATVSLGSAGAVTAYTAAHTNAIDDVAASVADLGVDVLVVRAELDDAVKNALESRGVAVVDRAQYPKSDIHRVARATGAQVVGHVSDLDASKLGRAGRVTERRVGDEKWTTIGQCEGPVFTVIVGTPTEQARTTHERLVEDAVETTAIAAMDGQVLPGAGAAPLAVARDLRRFAGGVQGKEQLAIEAFADVCESLVQTLARNAGYDPLEALAAVRTAHADAATDPAPVGLDATRGEPADAWELGVVEPRRVFSQALDSAVATSEQLSTIDAVVSPGIDLDELDPQIEHD</sequence>
<gene>
    <name evidence="6" type="ORF">ACFQI8_14930</name>
</gene>
<dbReference type="Proteomes" id="UP001596460">
    <property type="component" value="Unassembled WGS sequence"/>
</dbReference>
<dbReference type="PANTHER" id="PTHR11353">
    <property type="entry name" value="CHAPERONIN"/>
    <property type="match status" value="1"/>
</dbReference>
<evidence type="ECO:0000256" key="2">
    <source>
        <dbReference type="ARBA" id="ARBA00022741"/>
    </source>
</evidence>
<dbReference type="Gene3D" id="1.10.560.10">
    <property type="entry name" value="GroEL-like equatorial domain"/>
    <property type="match status" value="1"/>
</dbReference>
<dbReference type="Gene3D" id="3.30.260.10">
    <property type="entry name" value="TCP-1-like chaperonin intermediate domain"/>
    <property type="match status" value="1"/>
</dbReference>
<dbReference type="PRINTS" id="PR00304">
    <property type="entry name" value="TCOMPLEXTCP1"/>
</dbReference>
<dbReference type="InterPro" id="IPR017998">
    <property type="entry name" value="Chaperone_TCP-1"/>
</dbReference>
<evidence type="ECO:0000256" key="1">
    <source>
        <dbReference type="ARBA" id="ARBA00008020"/>
    </source>
</evidence>
<keyword evidence="4 5" id="KW-0143">Chaperone</keyword>
<dbReference type="EMBL" id="JBHTAB010000009">
    <property type="protein sequence ID" value="MFC7130674.1"/>
    <property type="molecule type" value="Genomic_DNA"/>
</dbReference>
<accession>A0ABD5XIS2</accession>
<dbReference type="SUPFAM" id="SSF48592">
    <property type="entry name" value="GroEL equatorial domain-like"/>
    <property type="match status" value="1"/>
</dbReference>
<evidence type="ECO:0000256" key="4">
    <source>
        <dbReference type="ARBA" id="ARBA00023186"/>
    </source>
</evidence>